<dbReference type="InterPro" id="IPR018490">
    <property type="entry name" value="cNMP-bd_dom_sf"/>
</dbReference>
<dbReference type="AlphaFoldDB" id="A0A7Z9E1N4"/>
<dbReference type="InterPro" id="IPR036914">
    <property type="entry name" value="MGS-like_dom_sf"/>
</dbReference>
<dbReference type="PANTHER" id="PTHR30492">
    <property type="entry name" value="METHYLGLYOXAL SYNTHASE"/>
    <property type="match status" value="1"/>
</dbReference>
<reference evidence="2" key="1">
    <citation type="submission" date="2019-10" db="EMBL/GenBank/DDBJ databases">
        <authorList>
            <consortium name="Genoscope - CEA"/>
            <person name="William W."/>
        </authorList>
    </citation>
    <scope>NUCLEOTIDE SEQUENCE [LARGE SCALE GENOMIC DNA]</scope>
    <source>
        <strain evidence="2">BBR_PRJEB10992</strain>
    </source>
</reference>
<dbReference type="GO" id="GO:0008929">
    <property type="term" value="F:methylglyoxal synthase activity"/>
    <property type="evidence" value="ECO:0007669"/>
    <property type="project" value="InterPro"/>
</dbReference>
<dbReference type="SUPFAM" id="SSF51206">
    <property type="entry name" value="cAMP-binding domain-like"/>
    <property type="match status" value="1"/>
</dbReference>
<dbReference type="InterPro" id="IPR014710">
    <property type="entry name" value="RmlC-like_jellyroll"/>
</dbReference>
<dbReference type="InterPro" id="IPR004363">
    <property type="entry name" value="Methylgl_synth"/>
</dbReference>
<dbReference type="EMBL" id="CZCU02000136">
    <property type="protein sequence ID" value="VXD18324.1"/>
    <property type="molecule type" value="Genomic_DNA"/>
</dbReference>
<dbReference type="CDD" id="cd00038">
    <property type="entry name" value="CAP_ED"/>
    <property type="match status" value="1"/>
</dbReference>
<comment type="caution">
    <text evidence="2">The sequence shown here is derived from an EMBL/GenBank/DDBJ whole genome shotgun (WGS) entry which is preliminary data.</text>
</comment>
<dbReference type="RefSeq" id="WP_083621890.1">
    <property type="nucleotide sequence ID" value="NZ_LR734869.1"/>
</dbReference>
<dbReference type="PANTHER" id="PTHR30492:SF0">
    <property type="entry name" value="METHYLGLYOXAL SYNTHASE"/>
    <property type="match status" value="1"/>
</dbReference>
<sequence>MDQKTELLLKLDIFREFYTEEVELISEYFSIHKFFDLQVIMPQTGQDSSFGIILSGEVSIIDDQMENSSRTKGDILGEMAFIQVGRRADFVAASNGAIAIMTFDDIEKLKLKQPYLAVKLISLVTRNLVNDLRQKNKKSSTEMIVLLADYNLFSDLLNLVKDHLHIIKNFSIVTTEKLKTFLEATTDLTISQVIEPQCLILGETAIGSQILLDQVKAIFYLRDAVTIESNPPSFEALSRLCDLQQVLFATNLLTANAVFQYLE</sequence>
<dbReference type="Gene3D" id="3.40.50.1380">
    <property type="entry name" value="Methylglyoxal synthase-like domain"/>
    <property type="match status" value="1"/>
</dbReference>
<organism evidence="2 3">
    <name type="scientific">Planktothrix serta PCC 8927</name>
    <dbReference type="NCBI Taxonomy" id="671068"/>
    <lineage>
        <taxon>Bacteria</taxon>
        <taxon>Bacillati</taxon>
        <taxon>Cyanobacteriota</taxon>
        <taxon>Cyanophyceae</taxon>
        <taxon>Oscillatoriophycideae</taxon>
        <taxon>Oscillatoriales</taxon>
        <taxon>Microcoleaceae</taxon>
        <taxon>Planktothrix</taxon>
    </lineage>
</organism>
<dbReference type="Gene3D" id="2.60.120.10">
    <property type="entry name" value="Jelly Rolls"/>
    <property type="match status" value="1"/>
</dbReference>
<evidence type="ECO:0000313" key="3">
    <source>
        <dbReference type="Proteomes" id="UP000184550"/>
    </source>
</evidence>
<dbReference type="OrthoDB" id="142078at2"/>
<dbReference type="SUPFAM" id="SSF52335">
    <property type="entry name" value="Methylglyoxal synthase-like"/>
    <property type="match status" value="1"/>
</dbReference>
<dbReference type="GO" id="GO:0019242">
    <property type="term" value="P:methylglyoxal biosynthetic process"/>
    <property type="evidence" value="ECO:0007669"/>
    <property type="project" value="InterPro"/>
</dbReference>
<dbReference type="GO" id="GO:0005829">
    <property type="term" value="C:cytosol"/>
    <property type="evidence" value="ECO:0007669"/>
    <property type="project" value="TreeGrafter"/>
</dbReference>
<evidence type="ECO:0000259" key="1">
    <source>
        <dbReference type="PROSITE" id="PS50042"/>
    </source>
</evidence>
<keyword evidence="3" id="KW-1185">Reference proteome</keyword>
<proteinExistence type="predicted"/>
<accession>A0A7Z9E1N4</accession>
<dbReference type="Proteomes" id="UP000184550">
    <property type="component" value="Unassembled WGS sequence"/>
</dbReference>
<feature type="domain" description="Cyclic nucleotide-binding" evidence="1">
    <location>
        <begin position="13"/>
        <end position="93"/>
    </location>
</feature>
<protein>
    <recommendedName>
        <fullName evidence="1">Cyclic nucleotide-binding domain-containing protein</fullName>
    </recommendedName>
</protein>
<gene>
    <name evidence="2" type="ORF">PL8927_600355</name>
</gene>
<dbReference type="InterPro" id="IPR000595">
    <property type="entry name" value="cNMP-bd_dom"/>
</dbReference>
<evidence type="ECO:0000313" key="2">
    <source>
        <dbReference type="EMBL" id="VXD18324.1"/>
    </source>
</evidence>
<dbReference type="PROSITE" id="PS50042">
    <property type="entry name" value="CNMP_BINDING_3"/>
    <property type="match status" value="1"/>
</dbReference>
<name>A0A7Z9E1N4_9CYAN</name>